<feature type="signal peptide" evidence="1">
    <location>
        <begin position="1"/>
        <end position="21"/>
    </location>
</feature>
<name>A0A914UKR8_9BILA</name>
<evidence type="ECO:0000313" key="2">
    <source>
        <dbReference type="Proteomes" id="UP000887566"/>
    </source>
</evidence>
<protein>
    <submittedName>
        <fullName evidence="3">Uncharacterized protein</fullName>
    </submittedName>
</protein>
<dbReference type="WBParaSite" id="PSAMB.scaffold10579size3981.g33421.t1">
    <property type="protein sequence ID" value="PSAMB.scaffold10579size3981.g33421.t1"/>
    <property type="gene ID" value="PSAMB.scaffold10579size3981.g33421"/>
</dbReference>
<keyword evidence="2" id="KW-1185">Reference proteome</keyword>
<evidence type="ECO:0000313" key="3">
    <source>
        <dbReference type="WBParaSite" id="PSAMB.scaffold10579size3981.g33421.t1"/>
    </source>
</evidence>
<keyword evidence="1" id="KW-0732">Signal</keyword>
<accession>A0A914UKR8</accession>
<organism evidence="2 3">
    <name type="scientific">Plectus sambesii</name>
    <dbReference type="NCBI Taxonomy" id="2011161"/>
    <lineage>
        <taxon>Eukaryota</taxon>
        <taxon>Metazoa</taxon>
        <taxon>Ecdysozoa</taxon>
        <taxon>Nematoda</taxon>
        <taxon>Chromadorea</taxon>
        <taxon>Plectida</taxon>
        <taxon>Plectina</taxon>
        <taxon>Plectoidea</taxon>
        <taxon>Plectidae</taxon>
        <taxon>Plectus</taxon>
    </lineage>
</organism>
<proteinExistence type="predicted"/>
<sequence length="80" mass="8594">MVARNHLLLTVFATCAWVVVGQQCPSKVNDAIQRCVLPVAQYAKVLNAAGHKSTEGEQKSELGQAISLPNLGGDVFRELC</sequence>
<dbReference type="AlphaFoldDB" id="A0A914UKR8"/>
<reference evidence="3" key="1">
    <citation type="submission" date="2022-11" db="UniProtKB">
        <authorList>
            <consortium name="WormBaseParasite"/>
        </authorList>
    </citation>
    <scope>IDENTIFICATION</scope>
</reference>
<evidence type="ECO:0000256" key="1">
    <source>
        <dbReference type="SAM" id="SignalP"/>
    </source>
</evidence>
<feature type="chain" id="PRO_5036770846" evidence="1">
    <location>
        <begin position="22"/>
        <end position="80"/>
    </location>
</feature>
<dbReference type="Proteomes" id="UP000887566">
    <property type="component" value="Unplaced"/>
</dbReference>